<dbReference type="PANTHER" id="PTHR31157:SF1">
    <property type="entry name" value="SCP DOMAIN-CONTAINING PROTEIN"/>
    <property type="match status" value="1"/>
</dbReference>
<keyword evidence="1 2" id="KW-0732">Signal</keyword>
<dbReference type="Proteomes" id="UP000275076">
    <property type="component" value="Unassembled WGS sequence"/>
</dbReference>
<proteinExistence type="predicted"/>
<feature type="domain" description="SLH" evidence="3">
    <location>
        <begin position="88"/>
        <end position="142"/>
    </location>
</feature>
<feature type="domain" description="SLH" evidence="3">
    <location>
        <begin position="143"/>
        <end position="206"/>
    </location>
</feature>
<protein>
    <recommendedName>
        <fullName evidence="3">SLH domain-containing protein</fullName>
    </recommendedName>
</protein>
<evidence type="ECO:0000313" key="5">
    <source>
        <dbReference type="Proteomes" id="UP000275076"/>
    </source>
</evidence>
<evidence type="ECO:0000256" key="1">
    <source>
        <dbReference type="ARBA" id="ARBA00022729"/>
    </source>
</evidence>
<evidence type="ECO:0000256" key="2">
    <source>
        <dbReference type="SAM" id="SignalP"/>
    </source>
</evidence>
<gene>
    <name evidence="4" type="ORF">D7Z54_00820</name>
</gene>
<dbReference type="CDD" id="cd05379">
    <property type="entry name" value="CAP_bacterial"/>
    <property type="match status" value="1"/>
</dbReference>
<dbReference type="Gene3D" id="3.40.33.10">
    <property type="entry name" value="CAP"/>
    <property type="match status" value="1"/>
</dbReference>
<dbReference type="InterPro" id="IPR029410">
    <property type="entry name" value="CAP_assoc"/>
</dbReference>
<dbReference type="RefSeq" id="WP_125553500.1">
    <property type="nucleotide sequence ID" value="NZ_RBVX01000001.1"/>
</dbReference>
<dbReference type="Pfam" id="PF00395">
    <property type="entry name" value="SLH"/>
    <property type="match status" value="3"/>
</dbReference>
<dbReference type="EMBL" id="RBVX01000001">
    <property type="protein sequence ID" value="RSL35149.1"/>
    <property type="molecule type" value="Genomic_DNA"/>
</dbReference>
<dbReference type="PROSITE" id="PS51272">
    <property type="entry name" value="SLH"/>
    <property type="match status" value="3"/>
</dbReference>
<dbReference type="PANTHER" id="PTHR31157">
    <property type="entry name" value="SCP DOMAIN-CONTAINING PROTEIN"/>
    <property type="match status" value="1"/>
</dbReference>
<accession>A0A428N9S9</accession>
<feature type="chain" id="PRO_5019555153" description="SLH domain-containing protein" evidence="2">
    <location>
        <begin position="25"/>
        <end position="500"/>
    </location>
</feature>
<comment type="caution">
    <text evidence="4">The sequence shown here is derived from an EMBL/GenBank/DDBJ whole genome shotgun (WGS) entry which is preliminary data.</text>
</comment>
<reference evidence="4 5" key="1">
    <citation type="submission" date="2018-10" db="EMBL/GenBank/DDBJ databases">
        <title>Draft genome sequence of Bacillus salarius IM0101, isolated from a hypersaline soil in Inner Mongolia, China.</title>
        <authorList>
            <person name="Yamprayoonswat W."/>
            <person name="Boonvisut S."/>
            <person name="Jumpathong W."/>
            <person name="Sittihan S."/>
            <person name="Ruangsuj P."/>
            <person name="Wanthongcharoen S."/>
            <person name="Thongpramul N."/>
            <person name="Pimmason S."/>
            <person name="Yu B."/>
            <person name="Yasawong M."/>
        </authorList>
    </citation>
    <scope>NUCLEOTIDE SEQUENCE [LARGE SCALE GENOMIC DNA]</scope>
    <source>
        <strain evidence="4 5">IM0101</strain>
    </source>
</reference>
<feature type="domain" description="SLH" evidence="3">
    <location>
        <begin position="24"/>
        <end position="87"/>
    </location>
</feature>
<dbReference type="InterPro" id="IPR035940">
    <property type="entry name" value="CAP_sf"/>
</dbReference>
<dbReference type="Pfam" id="PF14504">
    <property type="entry name" value="CAP_assoc_N"/>
    <property type="match status" value="1"/>
</dbReference>
<dbReference type="InterPro" id="IPR014044">
    <property type="entry name" value="CAP_dom"/>
</dbReference>
<keyword evidence="5" id="KW-1185">Reference proteome</keyword>
<evidence type="ECO:0000313" key="4">
    <source>
        <dbReference type="EMBL" id="RSL35149.1"/>
    </source>
</evidence>
<dbReference type="OrthoDB" id="9783944at2"/>
<dbReference type="Pfam" id="PF00188">
    <property type="entry name" value="CAP"/>
    <property type="match status" value="1"/>
</dbReference>
<dbReference type="AlphaFoldDB" id="A0A428N9S9"/>
<dbReference type="SUPFAM" id="SSF55797">
    <property type="entry name" value="PR-1-like"/>
    <property type="match status" value="1"/>
</dbReference>
<name>A0A428N9S9_9BACI</name>
<sequence length="500" mass="56649">MPKKRTLLILLTGVLVITPLMTEAETVFPDVGGNHWAVDEIQYITEQDIVSGYDDDTFRPKENVSRAQTAKMLANALDLNIENPTDPEFSDVEKDSYYYPYIAAVANEGIMTGDGETFDMSEELSRAQMSVVLSSAFGFEKTGDGSFADVPEDYWALDAIQRLAANRITSGHADGSFGPGESTTRAQFSVFLARAMEDDFRVESVNTPPSDVGSDEKAWHFRGVGLGDSETSLKATLGEPKEIEQSRYGFEWYLYHNNYNDYVQIGVEDGEVVAAYSNQNTWQGEHDLDLNDRKSDVLDAYGEPLEYIQKGGSQFNVETEDSSSVFKSNGQYTTFFYDTHRSNLITAVFIIDDEIEEGFRQYYAEPDRVLKESFESQVFHLTNAQRKRYGKRILEWDDAISETAFSHSVDMARNHFFEHQNLDGEDPFDRMLDDGIHYSDAAENIAYGQVSPLYVHQSWMNSTTGHREALLGDYHRLGVGVAFDEIRKQPYYTQNFYTPK</sequence>
<dbReference type="InterPro" id="IPR001119">
    <property type="entry name" value="SLH_dom"/>
</dbReference>
<organism evidence="4 5">
    <name type="scientific">Salibacterium salarium</name>
    <dbReference type="NCBI Taxonomy" id="284579"/>
    <lineage>
        <taxon>Bacteria</taxon>
        <taxon>Bacillati</taxon>
        <taxon>Bacillota</taxon>
        <taxon>Bacilli</taxon>
        <taxon>Bacillales</taxon>
        <taxon>Bacillaceae</taxon>
    </lineage>
</organism>
<feature type="signal peptide" evidence="2">
    <location>
        <begin position="1"/>
        <end position="24"/>
    </location>
</feature>
<evidence type="ECO:0000259" key="3">
    <source>
        <dbReference type="PROSITE" id="PS51272"/>
    </source>
</evidence>